<proteinExistence type="predicted"/>
<dbReference type="AlphaFoldDB" id="A0A1H0GXT6"/>
<organism evidence="1 2">
    <name type="scientific">Alkalicoccus daliensis</name>
    <dbReference type="NCBI Taxonomy" id="745820"/>
    <lineage>
        <taxon>Bacteria</taxon>
        <taxon>Bacillati</taxon>
        <taxon>Bacillota</taxon>
        <taxon>Bacilli</taxon>
        <taxon>Bacillales</taxon>
        <taxon>Bacillaceae</taxon>
        <taxon>Alkalicoccus</taxon>
    </lineage>
</organism>
<sequence>MRIKIDYKASKKVDGLTTEEPVPGVIFTEIPDDKFNDESFIKEKLKEETEDPQAELIGYESE</sequence>
<protein>
    <submittedName>
        <fullName evidence="1">Uncharacterized protein</fullName>
    </submittedName>
</protein>
<gene>
    <name evidence="1" type="ORF">SAMN04488053_10783</name>
</gene>
<evidence type="ECO:0000313" key="1">
    <source>
        <dbReference type="EMBL" id="SDO11668.1"/>
    </source>
</evidence>
<dbReference type="Proteomes" id="UP000198778">
    <property type="component" value="Unassembled WGS sequence"/>
</dbReference>
<dbReference type="RefSeq" id="WP_090843134.1">
    <property type="nucleotide sequence ID" value="NZ_FNIL01000007.1"/>
</dbReference>
<dbReference type="EMBL" id="FNIL01000007">
    <property type="protein sequence ID" value="SDO11668.1"/>
    <property type="molecule type" value="Genomic_DNA"/>
</dbReference>
<dbReference type="OrthoDB" id="2972759at2"/>
<evidence type="ECO:0000313" key="2">
    <source>
        <dbReference type="Proteomes" id="UP000198778"/>
    </source>
</evidence>
<keyword evidence="2" id="KW-1185">Reference proteome</keyword>
<name>A0A1H0GXT6_9BACI</name>
<accession>A0A1H0GXT6</accession>
<reference evidence="2" key="1">
    <citation type="submission" date="2016-10" db="EMBL/GenBank/DDBJ databases">
        <authorList>
            <person name="Varghese N."/>
            <person name="Submissions S."/>
        </authorList>
    </citation>
    <scope>NUCLEOTIDE SEQUENCE [LARGE SCALE GENOMIC DNA]</scope>
    <source>
        <strain evidence="2">CGMCC 1.10369</strain>
    </source>
</reference>